<dbReference type="PANTHER" id="PTHR48081:SF6">
    <property type="entry name" value="PEPTIDASE S9 PROLYL OLIGOPEPTIDASE CATALYTIC DOMAIN-CONTAINING PROTEIN"/>
    <property type="match status" value="1"/>
</dbReference>
<evidence type="ECO:0000313" key="9">
    <source>
        <dbReference type="Proteomes" id="UP000315827"/>
    </source>
</evidence>
<evidence type="ECO:0000313" key="4">
    <source>
        <dbReference type="EMBL" id="MDB9139947.1"/>
    </source>
</evidence>
<dbReference type="Proteomes" id="UP000315827">
    <property type="component" value="Unassembled WGS sequence"/>
</dbReference>
<evidence type="ECO:0000259" key="2">
    <source>
        <dbReference type="Pfam" id="PF00326"/>
    </source>
</evidence>
<dbReference type="EMBL" id="JAQMPX010000112">
    <property type="protein sequence ID" value="MDB9139947.1"/>
    <property type="molecule type" value="Genomic_DNA"/>
</dbReference>
<dbReference type="InterPro" id="IPR029058">
    <property type="entry name" value="AB_hydrolase_fold"/>
</dbReference>
<dbReference type="Proteomes" id="UP001211522">
    <property type="component" value="Unassembled WGS sequence"/>
</dbReference>
<keyword evidence="5" id="KW-0119">Carbohydrate metabolism</keyword>
<reference evidence="5" key="3">
    <citation type="journal article" date="2018" name="BMC Genomics">
        <title>Whole genome sequencing and function prediction of 133 gut anaerobes isolated from chicken caecum in pure cultures.</title>
        <authorList>
            <person name="Medvecky M."/>
            <person name="Cejkova D."/>
            <person name="Polansky O."/>
            <person name="Karasova D."/>
            <person name="Kubasova T."/>
            <person name="Cizek A."/>
            <person name="Rychlik I."/>
        </authorList>
    </citation>
    <scope>NUCLEOTIDE SEQUENCE</scope>
    <source>
        <strain evidence="5">An199</strain>
    </source>
</reference>
<reference evidence="4" key="5">
    <citation type="submission" date="2023-01" db="EMBL/GenBank/DDBJ databases">
        <title>Human gut microbiome strain richness.</title>
        <authorList>
            <person name="Chen-Liaw A."/>
        </authorList>
    </citation>
    <scope>NUCLEOTIDE SEQUENCE</scope>
    <source>
        <strain evidence="4">D35st1_E5_D35t1_190705</strain>
    </source>
</reference>
<dbReference type="GO" id="GO:0008236">
    <property type="term" value="F:serine-type peptidase activity"/>
    <property type="evidence" value="ECO:0007669"/>
    <property type="project" value="InterPro"/>
</dbReference>
<keyword evidence="5" id="KW-0326">Glycosidase</keyword>
<evidence type="ECO:0000313" key="5">
    <source>
        <dbReference type="EMBL" id="OUP16274.1"/>
    </source>
</evidence>
<dbReference type="InterPro" id="IPR050300">
    <property type="entry name" value="GDXG_lipolytic_enzyme"/>
</dbReference>
<dbReference type="Pfam" id="PF00326">
    <property type="entry name" value="Peptidase_S9"/>
    <property type="match status" value="1"/>
</dbReference>
<evidence type="ECO:0000313" key="6">
    <source>
        <dbReference type="EMBL" id="TWV59133.1"/>
    </source>
</evidence>
<dbReference type="GeneID" id="93524570"/>
<dbReference type="PANTHER" id="PTHR48081">
    <property type="entry name" value="AB HYDROLASE SUPERFAMILY PROTEIN C4A8.06C"/>
    <property type="match status" value="1"/>
</dbReference>
<keyword evidence="5" id="KW-0858">Xylan degradation</keyword>
<dbReference type="Proteomes" id="UP000095591">
    <property type="component" value="Unassembled WGS sequence"/>
</dbReference>
<evidence type="ECO:0000256" key="1">
    <source>
        <dbReference type="ARBA" id="ARBA00022801"/>
    </source>
</evidence>
<dbReference type="EMBL" id="VOHW01000016">
    <property type="protein sequence ID" value="TWV59133.1"/>
    <property type="molecule type" value="Genomic_DNA"/>
</dbReference>
<dbReference type="Proteomes" id="UP000195950">
    <property type="component" value="Unassembled WGS sequence"/>
</dbReference>
<reference evidence="8" key="2">
    <citation type="submission" date="2017-04" db="EMBL/GenBank/DDBJ databases">
        <title>Function of individual gut microbiota members based on whole genome sequencing of pure cultures obtained from chicken caecum.</title>
        <authorList>
            <person name="Medvecky M."/>
            <person name="Cejkova D."/>
            <person name="Polansky O."/>
            <person name="Karasova D."/>
            <person name="Kubasova T."/>
            <person name="Cizek A."/>
            <person name="Rychlik I."/>
        </authorList>
    </citation>
    <scope>NUCLEOTIDE SEQUENCE [LARGE SCALE GENOMIC DNA]</scope>
    <source>
        <strain evidence="8">An199</strain>
    </source>
</reference>
<evidence type="ECO:0000313" key="7">
    <source>
        <dbReference type="Proteomes" id="UP000095591"/>
    </source>
</evidence>
<keyword evidence="5" id="KW-0624">Polysaccharide degradation</keyword>
<dbReference type="EMBL" id="NFJX01000016">
    <property type="protein sequence ID" value="OUP16274.1"/>
    <property type="molecule type" value="Genomic_DNA"/>
</dbReference>
<reference evidence="3 7" key="1">
    <citation type="submission" date="2015-09" db="EMBL/GenBank/DDBJ databases">
        <authorList>
            <consortium name="Pathogen Informatics"/>
        </authorList>
    </citation>
    <scope>NUCLEOTIDE SEQUENCE [LARGE SCALE GENOMIC DNA]</scope>
    <source>
        <strain evidence="3 7">2789STDY5608872</strain>
    </source>
</reference>
<protein>
    <submittedName>
        <fullName evidence="5">1,4-beta-xylanase</fullName>
    </submittedName>
    <submittedName>
        <fullName evidence="4">Alpha/beta hydrolase</fullName>
    </submittedName>
    <submittedName>
        <fullName evidence="3">Prolyl oligopeptidase family</fullName>
    </submittedName>
</protein>
<evidence type="ECO:0000313" key="8">
    <source>
        <dbReference type="Proteomes" id="UP000195950"/>
    </source>
</evidence>
<dbReference type="RefSeq" id="WP_044545812.1">
    <property type="nucleotide sequence ID" value="NZ_BAABYH010000001.1"/>
</dbReference>
<feature type="domain" description="Peptidase S9 prolyl oligopeptidase catalytic" evidence="2">
    <location>
        <begin position="102"/>
        <end position="264"/>
    </location>
</feature>
<dbReference type="InterPro" id="IPR001375">
    <property type="entry name" value="Peptidase_S9_cat"/>
</dbReference>
<proteinExistence type="predicted"/>
<dbReference type="AlphaFoldDB" id="A0A173QU06"/>
<dbReference type="GO" id="GO:0045493">
    <property type="term" value="P:xylan catabolic process"/>
    <property type="evidence" value="ECO:0007669"/>
    <property type="project" value="UniProtKB-KW"/>
</dbReference>
<dbReference type="SUPFAM" id="SSF53474">
    <property type="entry name" value="alpha/beta-Hydrolases"/>
    <property type="match status" value="1"/>
</dbReference>
<dbReference type="Gene3D" id="3.40.50.1820">
    <property type="entry name" value="alpha/beta hydrolase"/>
    <property type="match status" value="1"/>
</dbReference>
<evidence type="ECO:0000313" key="3">
    <source>
        <dbReference type="EMBL" id="CUM69081.1"/>
    </source>
</evidence>
<dbReference type="EMBL" id="CYXP01000001">
    <property type="protein sequence ID" value="CUM69081.1"/>
    <property type="molecule type" value="Genomic_DNA"/>
</dbReference>
<reference evidence="6 9" key="4">
    <citation type="submission" date="2019-07" db="EMBL/GenBank/DDBJ databases">
        <title>Genome sequencing of Parabacteroides distasonis iSURF_7.</title>
        <authorList>
            <person name="Degefu H.N."/>
            <person name="Ruoff K.L."/>
            <person name="Price C.E."/>
            <person name="Valls R.A."/>
            <person name="O'Toole G.A."/>
        </authorList>
    </citation>
    <scope>NUCLEOTIDE SEQUENCE [LARGE SCALE GENOMIC DNA]</scope>
    <source>
        <strain evidence="6 9">CFPLTA003_1B</strain>
    </source>
</reference>
<dbReference type="GO" id="GO:0016798">
    <property type="term" value="F:hydrolase activity, acting on glycosyl bonds"/>
    <property type="evidence" value="ECO:0007669"/>
    <property type="project" value="UniProtKB-KW"/>
</dbReference>
<keyword evidence="1 4" id="KW-0378">Hydrolase</keyword>
<organism evidence="3 7">
    <name type="scientific">Parabacteroides distasonis</name>
    <dbReference type="NCBI Taxonomy" id="823"/>
    <lineage>
        <taxon>Bacteria</taxon>
        <taxon>Pseudomonadati</taxon>
        <taxon>Bacteroidota</taxon>
        <taxon>Bacteroidia</taxon>
        <taxon>Bacteroidales</taxon>
        <taxon>Tannerellaceae</taxon>
        <taxon>Parabacteroides</taxon>
    </lineage>
</organism>
<sequence length="268" mass="29634">METVQQKNRIILLWPDGAPTSNGLAGVELEDAPNAISNISNPSLLVYPATKPNGKAILMCPGGGLSKISIGHEGRDMAAWFNAQGITYAVLKYRMPNGHREVPLDDVRQGLRILRNYSEEWKITKVGVMGASIGGYIAGHAAIFGVDDARPDFQILLYPVISMLPHLTHLKSRERLLGANPTHEEEEAFSLELHVNSLTPPAFIALASDDEAISPENSVLYYLALLKNKVSASLHIYPKGGHSFGFRDNFVYKRQWTDELEKWLSTIE</sequence>
<name>A0A173QU06_PARDI</name>
<accession>A0A173QU06</accession>
<gene>
    <name evidence="5" type="ORF">B5F32_15700</name>
    <name evidence="3" type="ORF">ERS852429_00029</name>
    <name evidence="6" type="ORF">FSA05_19320</name>
    <name evidence="4" type="ORF">PN612_15770</name>
</gene>
<dbReference type="GO" id="GO:0006508">
    <property type="term" value="P:proteolysis"/>
    <property type="evidence" value="ECO:0007669"/>
    <property type="project" value="InterPro"/>
</dbReference>